<dbReference type="Pfam" id="PF00881">
    <property type="entry name" value="Nitroreductase"/>
    <property type="match status" value="1"/>
</dbReference>
<dbReference type="RefSeq" id="WP_161901863.1">
    <property type="nucleotide sequence ID" value="NZ_MAEL01000035.1"/>
</dbReference>
<protein>
    <submittedName>
        <fullName evidence="2">Nitroreductase</fullName>
    </submittedName>
</protein>
<dbReference type="InterPro" id="IPR052530">
    <property type="entry name" value="NAD(P)H_nitroreductase"/>
</dbReference>
<evidence type="ECO:0000313" key="2">
    <source>
        <dbReference type="EMBL" id="KAF1303992.1"/>
    </source>
</evidence>
<organism evidence="2 3">
    <name type="scientific">Candidatus Enterococcus willemsii</name>
    <dbReference type="NCBI Taxonomy" id="1857215"/>
    <lineage>
        <taxon>Bacteria</taxon>
        <taxon>Bacillati</taxon>
        <taxon>Bacillota</taxon>
        <taxon>Bacilli</taxon>
        <taxon>Lactobacillales</taxon>
        <taxon>Enterococcaceae</taxon>
        <taxon>Enterococcus</taxon>
    </lineage>
</organism>
<sequence>MVTVSEAIVERRTSKKSLDKAVPLELIYDLLEKARFAPFHKREPWQAKIITTPEEKEFLYKEVIASYEKTGVICDETSREKMTKKMTNLLINSPATILFAREVIPDNKRLDSDAIQATAALIQNFSLLAFEAGLVGFWASSAFVMNAELSQRLGFPENYELIANYRLGYPDPEISKNKAKRADVKKWARPLSDSL</sequence>
<evidence type="ECO:0000313" key="3">
    <source>
        <dbReference type="Proteomes" id="UP000782705"/>
    </source>
</evidence>
<reference evidence="2 3" key="1">
    <citation type="submission" date="2016-06" db="EMBL/GenBank/DDBJ databases">
        <title>Four novel species of enterococci isolated from chicken manure.</title>
        <authorList>
            <person name="Van Tyne D."/>
        </authorList>
    </citation>
    <scope>NUCLEOTIDE SEQUENCE [LARGE SCALE GENOMIC DNA]</scope>
    <source>
        <strain evidence="2 3">CU12B</strain>
    </source>
</reference>
<proteinExistence type="predicted"/>
<feature type="domain" description="Nitroreductase" evidence="1">
    <location>
        <begin position="8"/>
        <end position="169"/>
    </location>
</feature>
<evidence type="ECO:0000259" key="1">
    <source>
        <dbReference type="Pfam" id="PF00881"/>
    </source>
</evidence>
<dbReference type="EMBL" id="MAEL01000035">
    <property type="protein sequence ID" value="KAF1303992.1"/>
    <property type="molecule type" value="Genomic_DNA"/>
</dbReference>
<dbReference type="Proteomes" id="UP000782705">
    <property type="component" value="Unassembled WGS sequence"/>
</dbReference>
<dbReference type="SUPFAM" id="SSF55469">
    <property type="entry name" value="FMN-dependent nitroreductase-like"/>
    <property type="match status" value="1"/>
</dbReference>
<dbReference type="PANTHER" id="PTHR43821">
    <property type="entry name" value="NAD(P)H NITROREDUCTASE YDJA-RELATED"/>
    <property type="match status" value="1"/>
</dbReference>
<dbReference type="InterPro" id="IPR000415">
    <property type="entry name" value="Nitroreductase-like"/>
</dbReference>
<comment type="caution">
    <text evidence="2">The sequence shown here is derived from an EMBL/GenBank/DDBJ whole genome shotgun (WGS) entry which is preliminary data.</text>
</comment>
<keyword evidence="3" id="KW-1185">Reference proteome</keyword>
<dbReference type="PANTHER" id="PTHR43821:SF1">
    <property type="entry name" value="NAD(P)H NITROREDUCTASE YDJA-RELATED"/>
    <property type="match status" value="1"/>
</dbReference>
<gene>
    <name evidence="2" type="ORF">BAU17_03645</name>
</gene>
<name>A0ABQ6YZE9_9ENTE</name>
<dbReference type="InterPro" id="IPR029479">
    <property type="entry name" value="Nitroreductase"/>
</dbReference>
<accession>A0ABQ6YZE9</accession>
<dbReference type="Gene3D" id="3.40.109.10">
    <property type="entry name" value="NADH Oxidase"/>
    <property type="match status" value="1"/>
</dbReference>